<dbReference type="HOGENOM" id="CLU_3294459_0_0_10"/>
<evidence type="ECO:0000313" key="2">
    <source>
        <dbReference type="Proteomes" id="UP000004123"/>
    </source>
</evidence>
<name>F9DHF0_9BACT</name>
<protein>
    <submittedName>
        <fullName evidence="1">Uncharacterized protein</fullName>
    </submittedName>
</protein>
<comment type="caution">
    <text evidence="1">The sequence shown here is derived from an EMBL/GenBank/DDBJ whole genome shotgun (WGS) entry which is preliminary data.</text>
</comment>
<gene>
    <name evidence="1" type="ORF">HMPREF9144_1090</name>
</gene>
<sequence>MVTTLPFLYDIFEYIFTFCDYKFFATYASHYFGSIKCLLF</sequence>
<reference evidence="1 2" key="1">
    <citation type="submission" date="2011-04" db="EMBL/GenBank/DDBJ databases">
        <authorList>
            <person name="Muzny D."/>
            <person name="Qin X."/>
            <person name="Deng J."/>
            <person name="Jiang H."/>
            <person name="Liu Y."/>
            <person name="Qu J."/>
            <person name="Song X.-Z."/>
            <person name="Zhang L."/>
            <person name="Thornton R."/>
            <person name="Coyle M."/>
            <person name="Francisco L."/>
            <person name="Jackson L."/>
            <person name="Javaid M."/>
            <person name="Korchina V."/>
            <person name="Kovar C."/>
            <person name="Mata R."/>
            <person name="Mathew T."/>
            <person name="Ngo R."/>
            <person name="Nguyen L."/>
            <person name="Nguyen N."/>
            <person name="Okwuonu G."/>
            <person name="Ongeri F."/>
            <person name="Pham C."/>
            <person name="Simmons D."/>
            <person name="Wilczek-Boney K."/>
            <person name="Hale W."/>
            <person name="Jakkamsetti A."/>
            <person name="Pham P."/>
            <person name="Ruth R."/>
            <person name="San Lucas F."/>
            <person name="Warren J."/>
            <person name="Zhang J."/>
            <person name="Zhao Z."/>
            <person name="Zhou C."/>
            <person name="Zhu D."/>
            <person name="Lee S."/>
            <person name="Bess C."/>
            <person name="Blankenburg K."/>
            <person name="Forbes L."/>
            <person name="Fu Q."/>
            <person name="Gubbala S."/>
            <person name="Hirani K."/>
            <person name="Jayaseelan J.C."/>
            <person name="Lara F."/>
            <person name="Munidasa M."/>
            <person name="Palculict T."/>
            <person name="Patil S."/>
            <person name="Pu L.-L."/>
            <person name="Saada N."/>
            <person name="Tang L."/>
            <person name="Weissenberger G."/>
            <person name="Zhu Y."/>
            <person name="Hemphill L."/>
            <person name="Shang Y."/>
            <person name="Youmans B."/>
            <person name="Ayvaz T."/>
            <person name="Ross M."/>
            <person name="Santibanez J."/>
            <person name="Aqrawi P."/>
            <person name="Gross S."/>
            <person name="Joshi V."/>
            <person name="Fowler G."/>
            <person name="Nazareth L."/>
            <person name="Reid J."/>
            <person name="Worley K."/>
            <person name="Petrosino J."/>
            <person name="Highlander S."/>
            <person name="Gibbs R."/>
        </authorList>
    </citation>
    <scope>NUCLEOTIDE SEQUENCE [LARGE SCALE GENOMIC DNA]</scope>
    <source>
        <strain evidence="1 2">ATCC 700821</strain>
    </source>
</reference>
<evidence type="ECO:0000313" key="1">
    <source>
        <dbReference type="EMBL" id="EGQ18645.1"/>
    </source>
</evidence>
<accession>F9DHF0</accession>
<organism evidence="1 2">
    <name type="scientific">Prevotella pallens ATCC 700821</name>
    <dbReference type="NCBI Taxonomy" id="997353"/>
    <lineage>
        <taxon>Bacteria</taxon>
        <taxon>Pseudomonadati</taxon>
        <taxon>Bacteroidota</taxon>
        <taxon>Bacteroidia</taxon>
        <taxon>Bacteroidales</taxon>
        <taxon>Prevotellaceae</taxon>
        <taxon>Prevotella</taxon>
    </lineage>
</organism>
<proteinExistence type="predicted"/>
<dbReference type="AlphaFoldDB" id="F9DHF0"/>
<dbReference type="EMBL" id="AFPY01000046">
    <property type="protein sequence ID" value="EGQ18645.1"/>
    <property type="molecule type" value="Genomic_DNA"/>
</dbReference>
<dbReference type="Proteomes" id="UP000004123">
    <property type="component" value="Unassembled WGS sequence"/>
</dbReference>